<keyword evidence="3" id="KW-1185">Reference proteome</keyword>
<sequence length="54" mass="5416">MAGDGGSSRRARRVDFGTTMLFGAVYAGALFLVVTGFAVEPSGCGGALPAFVFG</sequence>
<dbReference type="Proteomes" id="UP000572680">
    <property type="component" value="Unassembled WGS sequence"/>
</dbReference>
<comment type="caution">
    <text evidence="2">The sequence shown here is derived from an EMBL/GenBank/DDBJ whole genome shotgun (WGS) entry which is preliminary data.</text>
</comment>
<evidence type="ECO:0000256" key="1">
    <source>
        <dbReference type="SAM" id="Phobius"/>
    </source>
</evidence>
<organism evidence="2 3">
    <name type="scientific">Actinomadura namibiensis</name>
    <dbReference type="NCBI Taxonomy" id="182080"/>
    <lineage>
        <taxon>Bacteria</taxon>
        <taxon>Bacillati</taxon>
        <taxon>Actinomycetota</taxon>
        <taxon>Actinomycetes</taxon>
        <taxon>Streptosporangiales</taxon>
        <taxon>Thermomonosporaceae</taxon>
        <taxon>Actinomadura</taxon>
    </lineage>
</organism>
<gene>
    <name evidence="2" type="ORF">HNR61_006835</name>
</gene>
<accession>A0A7W3LVS9</accession>
<keyword evidence="1" id="KW-0812">Transmembrane</keyword>
<feature type="transmembrane region" description="Helical" evidence="1">
    <location>
        <begin position="20"/>
        <end position="39"/>
    </location>
</feature>
<evidence type="ECO:0000313" key="2">
    <source>
        <dbReference type="EMBL" id="MBA8955161.1"/>
    </source>
</evidence>
<evidence type="ECO:0000313" key="3">
    <source>
        <dbReference type="Proteomes" id="UP000572680"/>
    </source>
</evidence>
<dbReference type="RefSeq" id="WP_182847186.1">
    <property type="nucleotide sequence ID" value="NZ_BAAALP010000040.1"/>
</dbReference>
<name>A0A7W3LVS9_ACTNM</name>
<dbReference type="AlphaFoldDB" id="A0A7W3LVS9"/>
<keyword evidence="1" id="KW-1133">Transmembrane helix</keyword>
<protein>
    <submittedName>
        <fullName evidence="2">Uncharacterized protein</fullName>
    </submittedName>
</protein>
<proteinExistence type="predicted"/>
<keyword evidence="1" id="KW-0472">Membrane</keyword>
<reference evidence="2 3" key="1">
    <citation type="submission" date="2020-08" db="EMBL/GenBank/DDBJ databases">
        <title>Genomic Encyclopedia of Type Strains, Phase IV (KMG-IV): sequencing the most valuable type-strain genomes for metagenomic binning, comparative biology and taxonomic classification.</title>
        <authorList>
            <person name="Goeker M."/>
        </authorList>
    </citation>
    <scope>NUCLEOTIDE SEQUENCE [LARGE SCALE GENOMIC DNA]</scope>
    <source>
        <strain evidence="2 3">DSM 44197</strain>
    </source>
</reference>
<dbReference type="EMBL" id="JACJIA010000011">
    <property type="protein sequence ID" value="MBA8955161.1"/>
    <property type="molecule type" value="Genomic_DNA"/>
</dbReference>